<proteinExistence type="predicted"/>
<dbReference type="GO" id="GO:0005085">
    <property type="term" value="F:guanyl-nucleotide exchange factor activity"/>
    <property type="evidence" value="ECO:0007669"/>
    <property type="project" value="InterPro"/>
</dbReference>
<evidence type="ECO:0000313" key="2">
    <source>
        <dbReference type="EMBL" id="OTF79660.1"/>
    </source>
</evidence>
<dbReference type="InterPro" id="IPR001849">
    <property type="entry name" value="PH_domain"/>
</dbReference>
<name>A0A1Y3BFH1_EURMA</name>
<dbReference type="PROSITE" id="PS50010">
    <property type="entry name" value="DH_2"/>
    <property type="match status" value="1"/>
</dbReference>
<sequence length="630" mass="69932">MPKAASHSVDCLLMQQYDTTGENNAKFEVQSAKYYQRTDSVSTEHEVESIADFEIADNPTADQPQKQPPVPSAKPVNTTLDKISNDIYGPGPPPEPSQFCRDCFQQFKREKRRREALWELFQSELLFLVDHLMVLKNVFMEPLKNIQVEGYAMFAEPEVLFGNLDELCLVTYAFCKEFLTLLIQQESSGDGIQVINILNKLYLKNNRAQSSTQAYHRYTLNYINALQYLETLRRQLEFTEFEKWCNRDPRCKKLQLTDLLVTPVQHVMRIPLLLKEIESKTYLPDEKRIIQSIIEQQEHSLRELDDKMRWLKNFERLLEIQRNILWPSILDMDPKVFVPEFLKSFLQKQPCERLIVSPRRQIVLEGPLMVLDSGKPVEMYVFLFDDLLLITRRKKGLGKKQSTLTDRWVSNCSGRSSSYSSVGGSGGVGGSNPSATVATTTTTTGAVTSTSNVVTSTVPGSGSISTTAAVAGASTIATSAAVVGHVTSGSLVGGHHVITTTTASAGSITQTAGVNLMPLHGEPHHGPLTGGPSSTSNSAACFKYVVYKQPLSLDRFYIHDIPGSDGSGSGSGGGSSSSSGNLKNAFVLVCLNRFQQVITVHTFQAASESAKHTWLSKLRSTCDRWKRTLQ</sequence>
<dbReference type="PANTHER" id="PTHR13217:SF6">
    <property type="entry name" value="PLECKSTRIN HOMOLOGY DOMAIN-CONTAINING FAMILY G MEMBER 7"/>
    <property type="match status" value="1"/>
</dbReference>
<organism evidence="2 3">
    <name type="scientific">Euroglyphus maynei</name>
    <name type="common">Mayne's house dust mite</name>
    <dbReference type="NCBI Taxonomy" id="6958"/>
    <lineage>
        <taxon>Eukaryota</taxon>
        <taxon>Metazoa</taxon>
        <taxon>Ecdysozoa</taxon>
        <taxon>Arthropoda</taxon>
        <taxon>Chelicerata</taxon>
        <taxon>Arachnida</taxon>
        <taxon>Acari</taxon>
        <taxon>Acariformes</taxon>
        <taxon>Sarcoptiformes</taxon>
        <taxon>Astigmata</taxon>
        <taxon>Psoroptidia</taxon>
        <taxon>Analgoidea</taxon>
        <taxon>Pyroglyphidae</taxon>
        <taxon>Pyroglyphinae</taxon>
        <taxon>Euroglyphus</taxon>
    </lineage>
</organism>
<dbReference type="Gene3D" id="1.20.900.10">
    <property type="entry name" value="Dbl homology (DH) domain"/>
    <property type="match status" value="1"/>
</dbReference>
<dbReference type="SMART" id="SM00233">
    <property type="entry name" value="PH"/>
    <property type="match status" value="1"/>
</dbReference>
<reference evidence="2 3" key="1">
    <citation type="submission" date="2017-03" db="EMBL/GenBank/DDBJ databases">
        <title>Genome Survey of Euroglyphus maynei.</title>
        <authorList>
            <person name="Arlian L.G."/>
            <person name="Morgan M.S."/>
            <person name="Rider S.D."/>
        </authorList>
    </citation>
    <scope>NUCLEOTIDE SEQUENCE [LARGE SCALE GENOMIC DNA]</scope>
    <source>
        <strain evidence="2">Arlian Lab</strain>
        <tissue evidence="2">Whole body</tissue>
    </source>
</reference>
<dbReference type="OrthoDB" id="5585231at2759"/>
<protein>
    <submittedName>
        <fullName evidence="2">RhoGEF-like protein</fullName>
    </submittedName>
</protein>
<dbReference type="InterPro" id="IPR001331">
    <property type="entry name" value="GDS_CDC24_CS"/>
</dbReference>
<evidence type="ECO:0000259" key="1">
    <source>
        <dbReference type="PROSITE" id="PS50010"/>
    </source>
</evidence>
<dbReference type="InterPro" id="IPR000219">
    <property type="entry name" value="DH_dom"/>
</dbReference>
<accession>A0A1Y3BFH1</accession>
<evidence type="ECO:0000313" key="3">
    <source>
        <dbReference type="Proteomes" id="UP000194236"/>
    </source>
</evidence>
<dbReference type="Pfam" id="PF00621">
    <property type="entry name" value="RhoGEF"/>
    <property type="match status" value="1"/>
</dbReference>
<feature type="non-terminal residue" evidence="2">
    <location>
        <position position="630"/>
    </location>
</feature>
<dbReference type="InterPro" id="IPR035899">
    <property type="entry name" value="DBL_dom_sf"/>
</dbReference>
<dbReference type="Proteomes" id="UP000194236">
    <property type="component" value="Unassembled WGS sequence"/>
</dbReference>
<dbReference type="AlphaFoldDB" id="A0A1Y3BFH1"/>
<dbReference type="SMART" id="SM00325">
    <property type="entry name" value="RhoGEF"/>
    <property type="match status" value="1"/>
</dbReference>
<dbReference type="SUPFAM" id="SSF48065">
    <property type="entry name" value="DBL homology domain (DH-domain)"/>
    <property type="match status" value="1"/>
</dbReference>
<dbReference type="PROSITE" id="PS00741">
    <property type="entry name" value="DH_1"/>
    <property type="match status" value="1"/>
</dbReference>
<dbReference type="SUPFAM" id="SSF50729">
    <property type="entry name" value="PH domain-like"/>
    <property type="match status" value="1"/>
</dbReference>
<dbReference type="PANTHER" id="PTHR13217">
    <property type="entry name" value="PLECKSTRIN HOMOLOGY DOMAIN-CONTAINING FAMILY G MEMBER 7"/>
    <property type="match status" value="1"/>
</dbReference>
<gene>
    <name evidence="2" type="ORF">BLA29_003254</name>
</gene>
<keyword evidence="3" id="KW-1185">Reference proteome</keyword>
<dbReference type="Gene3D" id="2.30.29.30">
    <property type="entry name" value="Pleckstrin-homology domain (PH domain)/Phosphotyrosine-binding domain (PTB)"/>
    <property type="match status" value="2"/>
</dbReference>
<dbReference type="EMBL" id="MUJZ01021960">
    <property type="protein sequence ID" value="OTF79660.1"/>
    <property type="molecule type" value="Genomic_DNA"/>
</dbReference>
<dbReference type="InterPro" id="IPR040181">
    <property type="entry name" value="PKHG5/7"/>
</dbReference>
<feature type="domain" description="DH" evidence="1">
    <location>
        <begin position="112"/>
        <end position="307"/>
    </location>
</feature>
<dbReference type="InterPro" id="IPR011993">
    <property type="entry name" value="PH-like_dom_sf"/>
</dbReference>
<comment type="caution">
    <text evidence="2">The sequence shown here is derived from an EMBL/GenBank/DDBJ whole genome shotgun (WGS) entry which is preliminary data.</text>
</comment>
<dbReference type="GO" id="GO:0007266">
    <property type="term" value="P:Rho protein signal transduction"/>
    <property type="evidence" value="ECO:0007669"/>
    <property type="project" value="TreeGrafter"/>
</dbReference>